<organism evidence="6 7">
    <name type="scientific">Gulosibacter molinativorax</name>
    <dbReference type="NCBI Taxonomy" id="256821"/>
    <lineage>
        <taxon>Bacteria</taxon>
        <taxon>Bacillati</taxon>
        <taxon>Actinomycetota</taxon>
        <taxon>Actinomycetes</taxon>
        <taxon>Micrococcales</taxon>
        <taxon>Microbacteriaceae</taxon>
        <taxon>Gulosibacter</taxon>
    </lineage>
</organism>
<dbReference type="Pfam" id="PF01614">
    <property type="entry name" value="IclR_C"/>
    <property type="match status" value="1"/>
</dbReference>
<evidence type="ECO:0000313" key="6">
    <source>
        <dbReference type="EMBL" id="MDJ1372625.1"/>
    </source>
</evidence>
<dbReference type="SUPFAM" id="SSF46785">
    <property type="entry name" value="Winged helix' DNA-binding domain"/>
    <property type="match status" value="1"/>
</dbReference>
<protein>
    <submittedName>
        <fullName evidence="6">IclR family transcriptional regulator</fullName>
    </submittedName>
</protein>
<dbReference type="PANTHER" id="PTHR30136:SF24">
    <property type="entry name" value="HTH-TYPE TRANSCRIPTIONAL REPRESSOR ALLR"/>
    <property type="match status" value="1"/>
</dbReference>
<evidence type="ECO:0000256" key="1">
    <source>
        <dbReference type="ARBA" id="ARBA00023015"/>
    </source>
</evidence>
<dbReference type="PROSITE" id="PS51078">
    <property type="entry name" value="ICLR_ED"/>
    <property type="match status" value="1"/>
</dbReference>
<dbReference type="InterPro" id="IPR050707">
    <property type="entry name" value="HTH_MetabolicPath_Reg"/>
</dbReference>
<dbReference type="PANTHER" id="PTHR30136">
    <property type="entry name" value="HELIX-TURN-HELIX TRANSCRIPTIONAL REGULATOR, ICLR FAMILY"/>
    <property type="match status" value="1"/>
</dbReference>
<evidence type="ECO:0000259" key="5">
    <source>
        <dbReference type="PROSITE" id="PS51078"/>
    </source>
</evidence>
<evidence type="ECO:0000259" key="4">
    <source>
        <dbReference type="PROSITE" id="PS51077"/>
    </source>
</evidence>
<dbReference type="Gene3D" id="3.30.450.40">
    <property type="match status" value="1"/>
</dbReference>
<gene>
    <name evidence="6" type="ORF">C7K25_14870</name>
</gene>
<dbReference type="SMART" id="SM00346">
    <property type="entry name" value="HTH_ICLR"/>
    <property type="match status" value="1"/>
</dbReference>
<proteinExistence type="predicted"/>
<keyword evidence="1" id="KW-0805">Transcription regulation</keyword>
<evidence type="ECO:0000256" key="2">
    <source>
        <dbReference type="ARBA" id="ARBA00023125"/>
    </source>
</evidence>
<keyword evidence="2" id="KW-0238">DNA-binding</keyword>
<dbReference type="SUPFAM" id="SSF55781">
    <property type="entry name" value="GAF domain-like"/>
    <property type="match status" value="1"/>
</dbReference>
<feature type="domain" description="IclR-ED" evidence="5">
    <location>
        <begin position="72"/>
        <end position="255"/>
    </location>
</feature>
<sequence length="259" mass="28616">MSSNSRHNRNSTSDRTLQILGLFNDQRIRLTPAQIMRELDISRSTAYRYIQSLVNEQFLESAPDGSLRLGMRVLELARLARAGYGLSELAVPVMRQLAAAHKQTVLLTVLMGRSVVCLEREESPDQFVRLSYEPGVELPLNAGASALVLLAWKPRAELRALLGNSMRRFTENTITDIDELLERLDTIRAAGEVVTLAEVDRDALGIAVPLMAGDGEVVGGLSIVALQSRFSEEQQSRALEDLHGAADRISSRLRLANPR</sequence>
<reference evidence="6" key="2">
    <citation type="journal article" date="2022" name="Sci. Rep.">
        <title>In silico prediction of the enzymes involved in the degradation of the herbicide molinate by Gulosibacter molinativorax ON4T.</title>
        <authorList>
            <person name="Lopes A.R."/>
            <person name="Bunin E."/>
            <person name="Viana A.T."/>
            <person name="Froufe H."/>
            <person name="Munoz-Merida A."/>
            <person name="Pinho D."/>
            <person name="Figueiredo J."/>
            <person name="Barroso C."/>
            <person name="Vaz-Moreira I."/>
            <person name="Bellanger X."/>
            <person name="Egas C."/>
            <person name="Nunes O.C."/>
        </authorList>
    </citation>
    <scope>NUCLEOTIDE SEQUENCE</scope>
    <source>
        <strain evidence="6">ON4</strain>
    </source>
</reference>
<dbReference type="RefSeq" id="WP_026937747.1">
    <property type="nucleotide sequence ID" value="NZ_CP028426.1"/>
</dbReference>
<feature type="domain" description="HTH iclR-type" evidence="4">
    <location>
        <begin position="10"/>
        <end position="71"/>
    </location>
</feature>
<dbReference type="InterPro" id="IPR036388">
    <property type="entry name" value="WH-like_DNA-bd_sf"/>
</dbReference>
<evidence type="ECO:0000313" key="7">
    <source>
        <dbReference type="Proteomes" id="UP001170379"/>
    </source>
</evidence>
<accession>A0ABT7CBT7</accession>
<dbReference type="Pfam" id="PF09339">
    <property type="entry name" value="HTH_IclR"/>
    <property type="match status" value="1"/>
</dbReference>
<dbReference type="Gene3D" id="1.10.10.10">
    <property type="entry name" value="Winged helix-like DNA-binding domain superfamily/Winged helix DNA-binding domain"/>
    <property type="match status" value="1"/>
</dbReference>
<dbReference type="InterPro" id="IPR036390">
    <property type="entry name" value="WH_DNA-bd_sf"/>
</dbReference>
<dbReference type="PROSITE" id="PS51077">
    <property type="entry name" value="HTH_ICLR"/>
    <property type="match status" value="1"/>
</dbReference>
<keyword evidence="3" id="KW-0804">Transcription</keyword>
<comment type="caution">
    <text evidence="6">The sequence shown here is derived from an EMBL/GenBank/DDBJ whole genome shotgun (WGS) entry which is preliminary data.</text>
</comment>
<dbReference type="EMBL" id="PXVD01000033">
    <property type="protein sequence ID" value="MDJ1372625.1"/>
    <property type="molecule type" value="Genomic_DNA"/>
</dbReference>
<dbReference type="InterPro" id="IPR014757">
    <property type="entry name" value="Tscrpt_reg_IclR_C"/>
</dbReference>
<dbReference type="InterPro" id="IPR029016">
    <property type="entry name" value="GAF-like_dom_sf"/>
</dbReference>
<reference evidence="6" key="1">
    <citation type="submission" date="2018-03" db="EMBL/GenBank/DDBJ databases">
        <authorList>
            <person name="Nunes O.C."/>
            <person name="Lopes A.R."/>
            <person name="Froufe H."/>
            <person name="Munoz-Merida A."/>
            <person name="Barroso C."/>
            <person name="Egas C."/>
        </authorList>
    </citation>
    <scope>NUCLEOTIDE SEQUENCE</scope>
    <source>
        <strain evidence="6">ON4</strain>
    </source>
</reference>
<keyword evidence="7" id="KW-1185">Reference proteome</keyword>
<dbReference type="Proteomes" id="UP001170379">
    <property type="component" value="Unassembled WGS sequence"/>
</dbReference>
<dbReference type="InterPro" id="IPR005471">
    <property type="entry name" value="Tscrpt_reg_IclR_N"/>
</dbReference>
<name>A0ABT7CBT7_9MICO</name>
<evidence type="ECO:0000256" key="3">
    <source>
        <dbReference type="ARBA" id="ARBA00023163"/>
    </source>
</evidence>